<evidence type="ECO:0000256" key="1">
    <source>
        <dbReference type="ARBA" id="ARBA00022448"/>
    </source>
</evidence>
<protein>
    <submittedName>
        <fullName evidence="5">ATP-binding cassette domain-containing protein</fullName>
    </submittedName>
</protein>
<accession>A0A7H9AN18</accession>
<reference evidence="5 6" key="1">
    <citation type="journal article" date="2006" name="Int. J. Syst. Evol. Microbiol.">
        <title>Costertonia aggregata gen. nov., sp. nov., a mesophilic marine bacterium of the family Flavobacteriaceae, isolated from a mature biofilm.</title>
        <authorList>
            <person name="Kwon K.K."/>
            <person name="Lee Y.K."/>
            <person name="Lee H.K."/>
        </authorList>
    </citation>
    <scope>NUCLEOTIDE SEQUENCE [LARGE SCALE GENOMIC DNA]</scope>
    <source>
        <strain evidence="5 6">KCCM 42265</strain>
    </source>
</reference>
<evidence type="ECO:0000313" key="6">
    <source>
        <dbReference type="Proteomes" id="UP000509302"/>
    </source>
</evidence>
<evidence type="ECO:0000256" key="2">
    <source>
        <dbReference type="ARBA" id="ARBA00022741"/>
    </source>
</evidence>
<evidence type="ECO:0000313" key="5">
    <source>
        <dbReference type="EMBL" id="QLG44773.1"/>
    </source>
</evidence>
<keyword evidence="2" id="KW-0547">Nucleotide-binding</keyword>
<dbReference type="InterPro" id="IPR003593">
    <property type="entry name" value="AAA+_ATPase"/>
</dbReference>
<dbReference type="PANTHER" id="PTHR42781:SF4">
    <property type="entry name" value="SPERMIDINE_PUTRESCINE IMPORT ATP-BINDING PROTEIN POTA"/>
    <property type="match status" value="1"/>
</dbReference>
<dbReference type="GO" id="GO:0016887">
    <property type="term" value="F:ATP hydrolysis activity"/>
    <property type="evidence" value="ECO:0007669"/>
    <property type="project" value="InterPro"/>
</dbReference>
<sequence>MIHCKNLHIQQGGFGLTDINFKIHEGEYAILMGKTGCGKTTILEAICGLRKIQEGEIWLNGHEISKWPPGQREIGYVPQEGALFDHMTVAQNMGFALKIRKWKSSQIGERVSELAALLNLEDLLPRSIPNLSGGEKQRVALGRALSFYPGILCLDEPLSALDEDTKEDMYKLLLSLKKRLKITVLHVSHSRSEAKKLADKILLLSDGKLQIPDMQHK</sequence>
<keyword evidence="3 5" id="KW-0067">ATP-binding</keyword>
<dbReference type="EMBL" id="CP058595">
    <property type="protein sequence ID" value="QLG44773.1"/>
    <property type="molecule type" value="Genomic_DNA"/>
</dbReference>
<proteinExistence type="predicted"/>
<dbReference type="InterPro" id="IPR050093">
    <property type="entry name" value="ABC_SmlMolc_Importer"/>
</dbReference>
<dbReference type="Gene3D" id="3.40.50.300">
    <property type="entry name" value="P-loop containing nucleotide triphosphate hydrolases"/>
    <property type="match status" value="1"/>
</dbReference>
<dbReference type="InterPro" id="IPR003439">
    <property type="entry name" value="ABC_transporter-like_ATP-bd"/>
</dbReference>
<evidence type="ECO:0000259" key="4">
    <source>
        <dbReference type="PROSITE" id="PS50893"/>
    </source>
</evidence>
<dbReference type="GO" id="GO:0005524">
    <property type="term" value="F:ATP binding"/>
    <property type="evidence" value="ECO:0007669"/>
    <property type="project" value="UniProtKB-KW"/>
</dbReference>
<dbReference type="InterPro" id="IPR017871">
    <property type="entry name" value="ABC_transporter-like_CS"/>
</dbReference>
<dbReference type="KEGG" id="cagg:HYG79_05220"/>
<dbReference type="SMART" id="SM00382">
    <property type="entry name" value="AAA"/>
    <property type="match status" value="1"/>
</dbReference>
<dbReference type="Pfam" id="PF00005">
    <property type="entry name" value="ABC_tran"/>
    <property type="match status" value="1"/>
</dbReference>
<dbReference type="InterPro" id="IPR027417">
    <property type="entry name" value="P-loop_NTPase"/>
</dbReference>
<name>A0A7H9AN18_9FLAO</name>
<dbReference type="AlphaFoldDB" id="A0A7H9AN18"/>
<dbReference type="SUPFAM" id="SSF52540">
    <property type="entry name" value="P-loop containing nucleoside triphosphate hydrolases"/>
    <property type="match status" value="1"/>
</dbReference>
<dbReference type="PROSITE" id="PS50893">
    <property type="entry name" value="ABC_TRANSPORTER_2"/>
    <property type="match status" value="1"/>
</dbReference>
<dbReference type="PROSITE" id="PS00211">
    <property type="entry name" value="ABC_TRANSPORTER_1"/>
    <property type="match status" value="1"/>
</dbReference>
<organism evidence="5 6">
    <name type="scientific">Costertonia aggregata</name>
    <dbReference type="NCBI Taxonomy" id="343403"/>
    <lineage>
        <taxon>Bacteria</taxon>
        <taxon>Pseudomonadati</taxon>
        <taxon>Bacteroidota</taxon>
        <taxon>Flavobacteriia</taxon>
        <taxon>Flavobacteriales</taxon>
        <taxon>Flavobacteriaceae</taxon>
        <taxon>Costertonia</taxon>
    </lineage>
</organism>
<feature type="domain" description="ABC transporter" evidence="4">
    <location>
        <begin position="2"/>
        <end position="217"/>
    </location>
</feature>
<dbReference type="RefSeq" id="WP_179241105.1">
    <property type="nucleotide sequence ID" value="NZ_CP058595.1"/>
</dbReference>
<dbReference type="Proteomes" id="UP000509302">
    <property type="component" value="Chromosome"/>
</dbReference>
<evidence type="ECO:0000256" key="3">
    <source>
        <dbReference type="ARBA" id="ARBA00022840"/>
    </source>
</evidence>
<dbReference type="PANTHER" id="PTHR42781">
    <property type="entry name" value="SPERMIDINE/PUTRESCINE IMPORT ATP-BINDING PROTEIN POTA"/>
    <property type="match status" value="1"/>
</dbReference>
<gene>
    <name evidence="5" type="ORF">HYG79_05220</name>
</gene>
<keyword evidence="6" id="KW-1185">Reference proteome</keyword>
<keyword evidence="1" id="KW-0813">Transport</keyword>